<reference evidence="1" key="1">
    <citation type="journal article" date="2014" name="Int. J. Syst. Evol. Microbiol.">
        <title>Complete genome sequence of Corynebacterium casei LMG S-19264T (=DSM 44701T), isolated from a smear-ripened cheese.</title>
        <authorList>
            <consortium name="US DOE Joint Genome Institute (JGI-PGF)"/>
            <person name="Walter F."/>
            <person name="Albersmeier A."/>
            <person name="Kalinowski J."/>
            <person name="Ruckert C."/>
        </authorList>
    </citation>
    <scope>NUCLEOTIDE SEQUENCE</scope>
    <source>
        <strain evidence="1">CGMCC 1.15178</strain>
    </source>
</reference>
<proteinExistence type="predicted"/>
<accession>A0A917DLB5</accession>
<dbReference type="SUPFAM" id="SSF81301">
    <property type="entry name" value="Nucleotidyltransferase"/>
    <property type="match status" value="1"/>
</dbReference>
<name>A0A917DLB5_9BACL</name>
<evidence type="ECO:0000313" key="1">
    <source>
        <dbReference type="EMBL" id="GGD49402.1"/>
    </source>
</evidence>
<keyword evidence="2" id="KW-1185">Reference proteome</keyword>
<evidence type="ECO:0000313" key="2">
    <source>
        <dbReference type="Proteomes" id="UP000612456"/>
    </source>
</evidence>
<gene>
    <name evidence="1" type="ORF">GCM10010911_03660</name>
</gene>
<comment type="caution">
    <text evidence="1">The sequence shown here is derived from an EMBL/GenBank/DDBJ whole genome shotgun (WGS) entry which is preliminary data.</text>
</comment>
<reference evidence="1" key="2">
    <citation type="submission" date="2020-09" db="EMBL/GenBank/DDBJ databases">
        <authorList>
            <person name="Sun Q."/>
            <person name="Zhou Y."/>
        </authorList>
    </citation>
    <scope>NUCLEOTIDE SEQUENCE</scope>
    <source>
        <strain evidence="1">CGMCC 1.15178</strain>
    </source>
</reference>
<protein>
    <submittedName>
        <fullName evidence="1">Uncharacterized protein</fullName>
    </submittedName>
</protein>
<dbReference type="EMBL" id="BMHP01000001">
    <property type="protein sequence ID" value="GGD49402.1"/>
    <property type="molecule type" value="Genomic_DNA"/>
</dbReference>
<sequence length="106" mass="12601">MFYYPFSEGLRRFPLKLHFPDHQVFMQMNDRRRSIDDERIHNTCRIYPMIWIFYRLLQTDQHDHTIGLYIQGSVAFDGFPPQRSDIDLIVVLAQPARDADLGMIDG</sequence>
<dbReference type="AlphaFoldDB" id="A0A917DLB5"/>
<organism evidence="1 2">
    <name type="scientific">Paenibacillus nasutitermitis</name>
    <dbReference type="NCBI Taxonomy" id="1652958"/>
    <lineage>
        <taxon>Bacteria</taxon>
        <taxon>Bacillati</taxon>
        <taxon>Bacillota</taxon>
        <taxon>Bacilli</taxon>
        <taxon>Bacillales</taxon>
        <taxon>Paenibacillaceae</taxon>
        <taxon>Paenibacillus</taxon>
    </lineage>
</organism>
<dbReference type="Proteomes" id="UP000612456">
    <property type="component" value="Unassembled WGS sequence"/>
</dbReference>
<dbReference type="InterPro" id="IPR043519">
    <property type="entry name" value="NT_sf"/>
</dbReference>